<accession>A0A3G6TAJ4</accession>
<dbReference type="GeneID" id="99066636"/>
<dbReference type="Proteomes" id="UP000271193">
    <property type="component" value="Chromosome"/>
</dbReference>
<evidence type="ECO:0000313" key="1">
    <source>
        <dbReference type="EMBL" id="AZB26285.1"/>
    </source>
</evidence>
<dbReference type="KEGG" id="cben:EG339_17660"/>
<reference evidence="2" key="1">
    <citation type="submission" date="2018-11" db="EMBL/GenBank/DDBJ databases">
        <title>Proposal to divide the Flavobacteriaceae and reorganize its genera based on Amino Acid Identity values calculated from whole genome sequences.</title>
        <authorList>
            <person name="Nicholson A.C."/>
            <person name="Gulvik C.A."/>
            <person name="Whitney A.M."/>
            <person name="Humrighouse B.W."/>
            <person name="Bell M."/>
            <person name="Holmes B."/>
            <person name="Steigerwalt A.G."/>
            <person name="Villarma A."/>
            <person name="Sheth M."/>
            <person name="Batra D."/>
            <person name="Pryor J."/>
            <person name="Bernardet J.-F."/>
            <person name="Hugo C."/>
            <person name="Kampfer P."/>
            <person name="Newman J."/>
            <person name="McQuiston J.R."/>
        </authorList>
    </citation>
    <scope>NUCLEOTIDE SEQUENCE [LARGE SCALE GENOMIC DNA]</scope>
    <source>
        <strain evidence="2">G0229</strain>
    </source>
</reference>
<name>A0A3G6TAJ4_9FLAO</name>
<organism evidence="1 2">
    <name type="scientific">Chryseobacterium bernardetii</name>
    <dbReference type="NCBI Taxonomy" id="1241978"/>
    <lineage>
        <taxon>Bacteria</taxon>
        <taxon>Pseudomonadati</taxon>
        <taxon>Bacteroidota</taxon>
        <taxon>Flavobacteriia</taxon>
        <taxon>Flavobacteriales</taxon>
        <taxon>Weeksellaceae</taxon>
        <taxon>Chryseobacterium group</taxon>
        <taxon>Chryseobacterium</taxon>
    </lineage>
</organism>
<sequence length="108" mass="12678">MKKYTLILIPLLFIGCNFNKTYRNREEDKQEAEKITEKFYSLIKNNNRKEALKLFGEKFFKLTRKDQLNKMLNEINSSCGSKISDTKLTTWETFVSIGTNPKSECIII</sequence>
<dbReference type="PROSITE" id="PS51257">
    <property type="entry name" value="PROKAR_LIPOPROTEIN"/>
    <property type="match status" value="1"/>
</dbReference>
<protein>
    <recommendedName>
        <fullName evidence="3">Lipoprotein</fullName>
    </recommendedName>
</protein>
<dbReference type="EMBL" id="CP033932">
    <property type="protein sequence ID" value="AZB26285.1"/>
    <property type="molecule type" value="Genomic_DNA"/>
</dbReference>
<dbReference type="AlphaFoldDB" id="A0A3G6TAJ4"/>
<keyword evidence="2" id="KW-1185">Reference proteome</keyword>
<evidence type="ECO:0008006" key="3">
    <source>
        <dbReference type="Google" id="ProtNLM"/>
    </source>
</evidence>
<dbReference type="RefSeq" id="WP_123871221.1">
    <property type="nucleotide sequence ID" value="NZ_CP033932.1"/>
</dbReference>
<proteinExistence type="predicted"/>
<gene>
    <name evidence="1" type="ORF">EG339_17660</name>
</gene>
<evidence type="ECO:0000313" key="2">
    <source>
        <dbReference type="Proteomes" id="UP000271193"/>
    </source>
</evidence>